<dbReference type="OrthoDB" id="1350443at2"/>
<feature type="region of interest" description="Disordered" evidence="1">
    <location>
        <begin position="44"/>
        <end position="86"/>
    </location>
</feature>
<dbReference type="AlphaFoldDB" id="I3IP15"/>
<dbReference type="EMBL" id="BAFH01000004">
    <property type="protein sequence ID" value="GAB63460.1"/>
    <property type="molecule type" value="Genomic_DNA"/>
</dbReference>
<name>I3IP15_9BACT</name>
<dbReference type="STRING" id="247490.KSU1_D0151"/>
<evidence type="ECO:0000256" key="1">
    <source>
        <dbReference type="SAM" id="MobiDB-lite"/>
    </source>
</evidence>
<comment type="caution">
    <text evidence="2">The sequence shown here is derived from an EMBL/GenBank/DDBJ whole genome shotgun (WGS) entry which is preliminary data.</text>
</comment>
<reference evidence="2 3" key="1">
    <citation type="journal article" date="2012" name="FEBS Lett.">
        <title>Anammox organism KSU-1 expresses a NirK-type copper-containing nitrite reductase instead of a NirS-type with cytochrome cd1.</title>
        <authorList>
            <person name="Hira D."/>
            <person name="Toh H."/>
            <person name="Migita C.T."/>
            <person name="Okubo H."/>
            <person name="Nishiyama T."/>
            <person name="Hattori M."/>
            <person name="Furukawa K."/>
            <person name="Fujii T."/>
        </authorList>
    </citation>
    <scope>NUCLEOTIDE SEQUENCE [LARGE SCALE GENOMIC DNA]</scope>
</reference>
<feature type="compositionally biased region" description="Acidic residues" evidence="1">
    <location>
        <begin position="474"/>
        <end position="487"/>
    </location>
</feature>
<keyword evidence="3" id="KW-1185">Reference proteome</keyword>
<gene>
    <name evidence="2" type="ORF">KSU1_D0151</name>
</gene>
<sequence length="499" mass="56061">MLKIFTNYFIVAGISVLSAGMVSISGISFARETTQDEEYKYRNRDKKVHEAPDTHPGHDVQLHGLTGAEGGAGKAGSGTGGGVVGGTVGERYREGYPGKERVREGTIDKPIVERVISNWEDEPREVAQNLIDKYGLPNEITLNRLIWHNNGPWKRTEVINKEIPHNFPAEHEDVLIQTINYQVPANKVDELVQYNGSIMVDRTRGELASQCEREEMNILALNLADDIVKGERNVDEARNTYAEQVTAVMEGKSAPLAEELQFDTKTKQTADRDMSTMDKTTMKKYKDKEIGGLMNGGRERERERLKGTAPDKSTTERVISRWNEESREVAGRLIDKYGKPDEVTQTRIIWHNNGPWKRTEVINKKIPHSFPAEHEDVLIQTINYQVPADKADELVRYNGSLVVNRTRGELTSQCEREDMNILALNLADDIVKGERNVDEARKVYTEQATAAMEGKSAPLAEELQFDTNGKETADPDESVMDDDDDEGLIEKAKETLGFD</sequence>
<feature type="compositionally biased region" description="Basic and acidic residues" evidence="1">
    <location>
        <begin position="297"/>
        <end position="306"/>
    </location>
</feature>
<feature type="compositionally biased region" description="Basic and acidic residues" evidence="1">
    <location>
        <begin position="488"/>
        <end position="499"/>
    </location>
</feature>
<dbReference type="eggNOG" id="ENOG50302BX">
    <property type="taxonomic scope" value="Bacteria"/>
</dbReference>
<dbReference type="Proteomes" id="UP000002985">
    <property type="component" value="Unassembled WGS sequence"/>
</dbReference>
<protein>
    <submittedName>
        <fullName evidence="2">Uncharacterized protein</fullName>
    </submittedName>
</protein>
<feature type="compositionally biased region" description="Basic and acidic residues" evidence="1">
    <location>
        <begin position="44"/>
        <end position="61"/>
    </location>
</feature>
<evidence type="ECO:0000313" key="2">
    <source>
        <dbReference type="EMBL" id="GAB63460.1"/>
    </source>
</evidence>
<feature type="region of interest" description="Disordered" evidence="1">
    <location>
        <begin position="452"/>
        <end position="499"/>
    </location>
</feature>
<organism evidence="2 3">
    <name type="scientific">Candidatus Jettenia caeni</name>
    <dbReference type="NCBI Taxonomy" id="247490"/>
    <lineage>
        <taxon>Bacteria</taxon>
        <taxon>Pseudomonadati</taxon>
        <taxon>Planctomycetota</taxon>
        <taxon>Candidatus Brocadiia</taxon>
        <taxon>Candidatus Brocadiales</taxon>
        <taxon>Candidatus Brocadiaceae</taxon>
        <taxon>Candidatus Jettenia</taxon>
    </lineage>
</organism>
<feature type="compositionally biased region" description="Gly residues" evidence="1">
    <location>
        <begin position="67"/>
        <end position="86"/>
    </location>
</feature>
<proteinExistence type="predicted"/>
<accession>I3IP15</accession>
<feature type="region of interest" description="Disordered" evidence="1">
    <location>
        <begin position="292"/>
        <end position="317"/>
    </location>
</feature>
<evidence type="ECO:0000313" key="3">
    <source>
        <dbReference type="Proteomes" id="UP000002985"/>
    </source>
</evidence>